<reference evidence="8 9" key="1">
    <citation type="submission" date="2024-10" db="EMBL/GenBank/DDBJ databases">
        <title>The Natural Products Discovery Center: Release of the First 8490 Sequenced Strains for Exploring Actinobacteria Biosynthetic Diversity.</title>
        <authorList>
            <person name="Kalkreuter E."/>
            <person name="Kautsar S.A."/>
            <person name="Yang D."/>
            <person name="Bader C.D."/>
            <person name="Teijaro C.N."/>
            <person name="Fluegel L."/>
            <person name="Davis C.M."/>
            <person name="Simpson J.R."/>
            <person name="Lauterbach L."/>
            <person name="Steele A.D."/>
            <person name="Gui C."/>
            <person name="Meng S."/>
            <person name="Li G."/>
            <person name="Viehrig K."/>
            <person name="Ye F."/>
            <person name="Su P."/>
            <person name="Kiefer A.F."/>
            <person name="Nichols A."/>
            <person name="Cepeda A.J."/>
            <person name="Yan W."/>
            <person name="Fan B."/>
            <person name="Jiang Y."/>
            <person name="Adhikari A."/>
            <person name="Zheng C.-J."/>
            <person name="Schuster L."/>
            <person name="Cowan T.M."/>
            <person name="Smanski M.J."/>
            <person name="Chevrette M.G."/>
            <person name="De Carvalho L.P.S."/>
            <person name="Shen B."/>
        </authorList>
    </citation>
    <scope>NUCLEOTIDE SEQUENCE [LARGE SCALE GENOMIC DNA]</scope>
    <source>
        <strain evidence="8 9">NPDC049639</strain>
    </source>
</reference>
<keyword evidence="5 7" id="KW-0472">Membrane</keyword>
<feature type="compositionally biased region" description="Basic and acidic residues" evidence="6">
    <location>
        <begin position="1"/>
        <end position="46"/>
    </location>
</feature>
<evidence type="ECO:0000256" key="2">
    <source>
        <dbReference type="ARBA" id="ARBA00022475"/>
    </source>
</evidence>
<feature type="transmembrane region" description="Helical" evidence="7">
    <location>
        <begin position="84"/>
        <end position="106"/>
    </location>
</feature>
<name>A0ABW8AGS2_9ACTN</name>
<comment type="subcellular location">
    <subcellularLocation>
        <location evidence="1">Cell membrane</location>
        <topology evidence="1">Multi-pass membrane protein</topology>
    </subcellularLocation>
</comment>
<evidence type="ECO:0000256" key="7">
    <source>
        <dbReference type="SAM" id="Phobius"/>
    </source>
</evidence>
<keyword evidence="4 7" id="KW-1133">Transmembrane helix</keyword>
<accession>A0ABW8AGS2</accession>
<feature type="transmembrane region" description="Helical" evidence="7">
    <location>
        <begin position="233"/>
        <end position="252"/>
    </location>
</feature>
<dbReference type="Pfam" id="PF03631">
    <property type="entry name" value="Virul_fac_BrkB"/>
    <property type="match status" value="1"/>
</dbReference>
<dbReference type="NCBIfam" id="TIGR00765">
    <property type="entry name" value="yihY_not_rbn"/>
    <property type="match status" value="1"/>
</dbReference>
<evidence type="ECO:0000256" key="1">
    <source>
        <dbReference type="ARBA" id="ARBA00004651"/>
    </source>
</evidence>
<gene>
    <name evidence="8" type="ORF">ACIB24_00575</name>
</gene>
<feature type="transmembrane region" description="Helical" evidence="7">
    <location>
        <begin position="299"/>
        <end position="320"/>
    </location>
</feature>
<protein>
    <submittedName>
        <fullName evidence="8">YihY/virulence factor BrkB family protein</fullName>
    </submittedName>
</protein>
<feature type="region of interest" description="Disordered" evidence="6">
    <location>
        <begin position="1"/>
        <end position="51"/>
    </location>
</feature>
<keyword evidence="3 7" id="KW-0812">Transmembrane</keyword>
<evidence type="ECO:0000313" key="8">
    <source>
        <dbReference type="EMBL" id="MFI7585549.1"/>
    </source>
</evidence>
<comment type="caution">
    <text evidence="8">The sequence shown here is derived from an EMBL/GenBank/DDBJ whole genome shotgun (WGS) entry which is preliminary data.</text>
</comment>
<evidence type="ECO:0000256" key="6">
    <source>
        <dbReference type="SAM" id="MobiDB-lite"/>
    </source>
</evidence>
<evidence type="ECO:0000256" key="4">
    <source>
        <dbReference type="ARBA" id="ARBA00022989"/>
    </source>
</evidence>
<organism evidence="8 9">
    <name type="scientific">Spongisporangium articulatum</name>
    <dbReference type="NCBI Taxonomy" id="3362603"/>
    <lineage>
        <taxon>Bacteria</taxon>
        <taxon>Bacillati</taxon>
        <taxon>Actinomycetota</taxon>
        <taxon>Actinomycetes</taxon>
        <taxon>Kineosporiales</taxon>
        <taxon>Kineosporiaceae</taxon>
        <taxon>Spongisporangium</taxon>
    </lineage>
</organism>
<evidence type="ECO:0000256" key="3">
    <source>
        <dbReference type="ARBA" id="ARBA00022692"/>
    </source>
</evidence>
<dbReference type="RefSeq" id="WP_398273613.1">
    <property type="nucleotide sequence ID" value="NZ_JBITLV010000001.1"/>
</dbReference>
<evidence type="ECO:0000313" key="9">
    <source>
        <dbReference type="Proteomes" id="UP001612915"/>
    </source>
</evidence>
<keyword evidence="2" id="KW-1003">Cell membrane</keyword>
<dbReference type="PANTHER" id="PTHR30213">
    <property type="entry name" value="INNER MEMBRANE PROTEIN YHJD"/>
    <property type="match status" value="1"/>
</dbReference>
<sequence length="358" mass="38979">MSTLRDRLLHPKARREEARGEEARREEARREEARRDEARRDERVEPDSAPEVPTRLPARAWFGAVRRAVKEFSIDGLTDWAAALTYYGVLSIFPALLVLLSLIGLLGQDASQTLISNVNGLAPSSLRPVLVTGIQNLQDSSQSAGLLAIVGLLAALWSASGYISAFMRASNAIYDVPEGRPIWKTLPIRVGLTALIMVLLAACALAVVVTGSLAQRIGDLLGLGDAAVTAWNIAKWPVLLLVVSFMFALLYWASPNARQGFRWVSPGGVVGVLLWVVASIGFAVYVANFASYNKTYGSLAAVIVFLVWLWISNIALLLGAELNAELERGRAILRGHPADQEPYIELRDDSHVKESDGL</sequence>
<feature type="transmembrane region" description="Helical" evidence="7">
    <location>
        <begin position="188"/>
        <end position="213"/>
    </location>
</feature>
<evidence type="ECO:0000256" key="5">
    <source>
        <dbReference type="ARBA" id="ARBA00023136"/>
    </source>
</evidence>
<dbReference type="PANTHER" id="PTHR30213:SF0">
    <property type="entry name" value="UPF0761 MEMBRANE PROTEIN YIHY"/>
    <property type="match status" value="1"/>
</dbReference>
<feature type="transmembrane region" description="Helical" evidence="7">
    <location>
        <begin position="264"/>
        <end position="287"/>
    </location>
</feature>
<dbReference type="PIRSF" id="PIRSF035875">
    <property type="entry name" value="RNase_BN"/>
    <property type="match status" value="1"/>
</dbReference>
<dbReference type="EMBL" id="JBITLV010000001">
    <property type="protein sequence ID" value="MFI7585549.1"/>
    <property type="molecule type" value="Genomic_DNA"/>
</dbReference>
<feature type="transmembrane region" description="Helical" evidence="7">
    <location>
        <begin position="146"/>
        <end position="167"/>
    </location>
</feature>
<dbReference type="InterPro" id="IPR017039">
    <property type="entry name" value="Virul_fac_BrkB"/>
</dbReference>
<dbReference type="Proteomes" id="UP001612915">
    <property type="component" value="Unassembled WGS sequence"/>
</dbReference>
<keyword evidence="9" id="KW-1185">Reference proteome</keyword>
<proteinExistence type="predicted"/>